<keyword evidence="2" id="KW-0238">DNA-binding</keyword>
<accession>A0A177LA09</accession>
<dbReference type="PANTHER" id="PTHR34580">
    <property type="match status" value="1"/>
</dbReference>
<dbReference type="Pfam" id="PF25583">
    <property type="entry name" value="WCX"/>
    <property type="match status" value="1"/>
</dbReference>
<dbReference type="SUPFAM" id="SSF46785">
    <property type="entry name" value="Winged helix' DNA-binding domain"/>
    <property type="match status" value="1"/>
</dbReference>
<keyword evidence="1" id="KW-0805">Transcription regulation</keyword>
<dbReference type="Proteomes" id="UP000076935">
    <property type="component" value="Unassembled WGS sequence"/>
</dbReference>
<dbReference type="PANTHER" id="PTHR34580:SF1">
    <property type="entry name" value="PROTEIN PAFC"/>
    <property type="match status" value="1"/>
</dbReference>
<gene>
    <name evidence="5" type="ORF">AWH49_12825</name>
</gene>
<dbReference type="InterPro" id="IPR018356">
    <property type="entry name" value="Tscrpt_reg_HTH_DeoR_CS"/>
</dbReference>
<dbReference type="Gene3D" id="1.10.10.10">
    <property type="entry name" value="Winged helix-like DNA-binding domain superfamily/Winged helix DNA-binding domain"/>
    <property type="match status" value="1"/>
</dbReference>
<dbReference type="InterPro" id="IPR051534">
    <property type="entry name" value="CBASS_pafABC_assoc_protein"/>
</dbReference>
<dbReference type="RefSeq" id="WP_063965356.1">
    <property type="nucleotide sequence ID" value="NZ_JBCNAN010000002.1"/>
</dbReference>
<dbReference type="Pfam" id="PF13280">
    <property type="entry name" value="WYL"/>
    <property type="match status" value="1"/>
</dbReference>
<feature type="domain" description="HTH deoR-type" evidence="4">
    <location>
        <begin position="2"/>
        <end position="57"/>
    </location>
</feature>
<evidence type="ECO:0000313" key="6">
    <source>
        <dbReference type="Proteomes" id="UP000076935"/>
    </source>
</evidence>
<dbReference type="InterPro" id="IPR057727">
    <property type="entry name" value="WCX_dom"/>
</dbReference>
<proteinExistence type="predicted"/>
<dbReference type="InterPro" id="IPR028349">
    <property type="entry name" value="PafC-like"/>
</dbReference>
<name>A0A177LA09_9BACI</name>
<dbReference type="AlphaFoldDB" id="A0A177LA09"/>
<sequence>MRADRLISILLLLQNNEKLTTKALAKELEVTERTIHRDMEALSAAGIPVLAERGKLGGWRLLEQYRTKLTGLKEGEIKSLFLSPSFQLLSDLGFTKDWKEARQKLLATIPKTLQKDANDIWNRIHIDTDTWRQSSEELNALGILQEAIWDERKIQMEYERGDHEIHERIVEPLGLVAKGRTWYLIAVSNEKIKNYRVSRVKSAEMTNDRFIRPPEFNLVDYWQESKQAFIKSLQKFEVDVEISPSIIQRIKFTGRFVQVLYVESKKENGWIPANLCFDTEQEAKEYVLGFSNQIKIIRPDTLKQAVRDMAKAVIDLYG</sequence>
<keyword evidence="3" id="KW-0804">Transcription</keyword>
<dbReference type="GO" id="GO:0003677">
    <property type="term" value="F:DNA binding"/>
    <property type="evidence" value="ECO:0007669"/>
    <property type="project" value="UniProtKB-KW"/>
</dbReference>
<dbReference type="STRING" id="29332.AWH48_13545"/>
<evidence type="ECO:0000313" key="5">
    <source>
        <dbReference type="EMBL" id="OAH61481.1"/>
    </source>
</evidence>
<evidence type="ECO:0000259" key="4">
    <source>
        <dbReference type="PROSITE" id="PS51000"/>
    </source>
</evidence>
<dbReference type="EMBL" id="LQWY01000019">
    <property type="protein sequence ID" value="OAH61481.1"/>
    <property type="molecule type" value="Genomic_DNA"/>
</dbReference>
<evidence type="ECO:0000256" key="3">
    <source>
        <dbReference type="ARBA" id="ARBA00023163"/>
    </source>
</evidence>
<dbReference type="GO" id="GO:0003700">
    <property type="term" value="F:DNA-binding transcription factor activity"/>
    <property type="evidence" value="ECO:0007669"/>
    <property type="project" value="InterPro"/>
</dbReference>
<dbReference type="Pfam" id="PF08279">
    <property type="entry name" value="HTH_11"/>
    <property type="match status" value="1"/>
</dbReference>
<dbReference type="InterPro" id="IPR036388">
    <property type="entry name" value="WH-like_DNA-bd_sf"/>
</dbReference>
<evidence type="ECO:0000256" key="2">
    <source>
        <dbReference type="ARBA" id="ARBA00023125"/>
    </source>
</evidence>
<dbReference type="InterPro" id="IPR036390">
    <property type="entry name" value="WH_DNA-bd_sf"/>
</dbReference>
<dbReference type="InterPro" id="IPR026881">
    <property type="entry name" value="WYL_dom"/>
</dbReference>
<keyword evidence="6" id="KW-1185">Reference proteome</keyword>
<evidence type="ECO:0000256" key="1">
    <source>
        <dbReference type="ARBA" id="ARBA00023015"/>
    </source>
</evidence>
<comment type="caution">
    <text evidence="5">The sequence shown here is derived from an EMBL/GenBank/DDBJ whole genome shotgun (WGS) entry which is preliminary data.</text>
</comment>
<dbReference type="InterPro" id="IPR013196">
    <property type="entry name" value="HTH_11"/>
</dbReference>
<dbReference type="InterPro" id="IPR001034">
    <property type="entry name" value="DeoR_HTH"/>
</dbReference>
<dbReference type="PROSITE" id="PS00894">
    <property type="entry name" value="HTH_DEOR_1"/>
    <property type="match status" value="1"/>
</dbReference>
<dbReference type="PIRSF" id="PIRSF016838">
    <property type="entry name" value="PafC"/>
    <property type="match status" value="1"/>
</dbReference>
<protein>
    <submittedName>
        <fullName evidence="5">Transcriptional regulator</fullName>
    </submittedName>
</protein>
<reference evidence="5 6" key="1">
    <citation type="submission" date="2016-01" db="EMBL/GenBank/DDBJ databases">
        <title>Investigation of taxonomic status of Bacillus aminovorans.</title>
        <authorList>
            <person name="Verma A."/>
            <person name="Pal Y."/>
            <person name="Krishnamurthi S."/>
        </authorList>
    </citation>
    <scope>NUCLEOTIDE SEQUENCE [LARGE SCALE GENOMIC DNA]</scope>
    <source>
        <strain evidence="5 6">DSM 1314</strain>
    </source>
</reference>
<dbReference type="PROSITE" id="PS51000">
    <property type="entry name" value="HTH_DEOR_2"/>
    <property type="match status" value="1"/>
</dbReference>
<dbReference type="PROSITE" id="PS52050">
    <property type="entry name" value="WYL"/>
    <property type="match status" value="1"/>
</dbReference>
<organism evidence="5 6">
    <name type="scientific">Domibacillus aminovorans</name>
    <dbReference type="NCBI Taxonomy" id="29332"/>
    <lineage>
        <taxon>Bacteria</taxon>
        <taxon>Bacillati</taxon>
        <taxon>Bacillota</taxon>
        <taxon>Bacilli</taxon>
        <taxon>Bacillales</taxon>
        <taxon>Bacillaceae</taxon>
        <taxon>Domibacillus</taxon>
    </lineage>
</organism>